<dbReference type="EMBL" id="FNVR01000011">
    <property type="protein sequence ID" value="SEG03263.1"/>
    <property type="molecule type" value="Genomic_DNA"/>
</dbReference>
<reference evidence="5" key="1">
    <citation type="submission" date="2016-10" db="EMBL/GenBank/DDBJ databases">
        <authorList>
            <person name="Varghese N."/>
            <person name="Submissions S."/>
        </authorList>
    </citation>
    <scope>NUCLEOTIDE SEQUENCE [LARGE SCALE GENOMIC DNA]</scope>
    <source>
        <strain evidence="5">DSM 17298</strain>
    </source>
</reference>
<proteinExistence type="inferred from homology"/>
<dbReference type="PROSITE" id="PS00455">
    <property type="entry name" value="AMP_BINDING"/>
    <property type="match status" value="1"/>
</dbReference>
<dbReference type="AlphaFoldDB" id="A0A1H5WVD0"/>
<sequence>MFQLHYRNQIFQSKEDFKEVESAHPTFAKAAFSFCEAWLSGENNFIQKTSGSTGTPKSIQIIRHQMLESAKATGAFFNTNSTTKLLCCLNPEYIAGKMMLVRAMVWDCPIWLIEPKSNPFSDLDNDISPDFVAMVPLQVETCLGDPKALIKLKKISHLIIGGAPLSQSLKSQLIENKISAWQTYGMTETVSHIALAKIDKGELEYQTLPNVEIGQDSRGTIWIKSPMSGPEQIQTNDLVELTSETSFKWQGRVDFVINSGGVKFHPELLEKQSEVIIDAFFPGCRYFFFGEKDEKLGQKLVLLIEKSKPDEELAELLQSKLEIALGKYQTPKAIYFLPTFIETENGKINREKTYQLI</sequence>
<dbReference type="Gene3D" id="3.30.300.30">
    <property type="match status" value="1"/>
</dbReference>
<evidence type="ECO:0000256" key="2">
    <source>
        <dbReference type="ARBA" id="ARBA00022598"/>
    </source>
</evidence>
<dbReference type="GO" id="GO:0006631">
    <property type="term" value="P:fatty acid metabolic process"/>
    <property type="evidence" value="ECO:0007669"/>
    <property type="project" value="TreeGrafter"/>
</dbReference>
<evidence type="ECO:0000259" key="3">
    <source>
        <dbReference type="Pfam" id="PF00501"/>
    </source>
</evidence>
<keyword evidence="2 4" id="KW-0436">Ligase</keyword>
<dbReference type="InterPro" id="IPR020845">
    <property type="entry name" value="AMP-binding_CS"/>
</dbReference>
<evidence type="ECO:0000313" key="5">
    <source>
        <dbReference type="Proteomes" id="UP000236736"/>
    </source>
</evidence>
<dbReference type="GO" id="GO:0031956">
    <property type="term" value="F:medium-chain fatty acid-CoA ligase activity"/>
    <property type="evidence" value="ECO:0007669"/>
    <property type="project" value="TreeGrafter"/>
</dbReference>
<dbReference type="Proteomes" id="UP000236736">
    <property type="component" value="Unassembled WGS sequence"/>
</dbReference>
<dbReference type="InterPro" id="IPR045851">
    <property type="entry name" value="AMP-bd_C_sf"/>
</dbReference>
<evidence type="ECO:0000256" key="1">
    <source>
        <dbReference type="ARBA" id="ARBA00006432"/>
    </source>
</evidence>
<dbReference type="InterPro" id="IPR042099">
    <property type="entry name" value="ANL_N_sf"/>
</dbReference>
<name>A0A1H5WVD0_9BACT</name>
<accession>A0A1H5WVD0</accession>
<dbReference type="Gene3D" id="3.40.50.12780">
    <property type="entry name" value="N-terminal domain of ligase-like"/>
    <property type="match status" value="1"/>
</dbReference>
<dbReference type="InterPro" id="IPR000873">
    <property type="entry name" value="AMP-dep_synth/lig_dom"/>
</dbReference>
<evidence type="ECO:0000313" key="4">
    <source>
        <dbReference type="EMBL" id="SEG03263.1"/>
    </source>
</evidence>
<comment type="similarity">
    <text evidence="1">Belongs to the ATP-dependent AMP-binding enzyme family.</text>
</comment>
<dbReference type="SUPFAM" id="SSF56801">
    <property type="entry name" value="Acetyl-CoA synthetase-like"/>
    <property type="match status" value="1"/>
</dbReference>
<dbReference type="OrthoDB" id="8870348at2"/>
<feature type="domain" description="AMP-dependent synthetase/ligase" evidence="3">
    <location>
        <begin position="45"/>
        <end position="197"/>
    </location>
</feature>
<protein>
    <submittedName>
        <fullName evidence="4">O-succinylbenzoic acid--CoA ligase</fullName>
    </submittedName>
</protein>
<organism evidence="4 5">
    <name type="scientific">Algoriphagus boritolerans DSM 17298 = JCM 18970</name>
    <dbReference type="NCBI Taxonomy" id="1120964"/>
    <lineage>
        <taxon>Bacteria</taxon>
        <taxon>Pseudomonadati</taxon>
        <taxon>Bacteroidota</taxon>
        <taxon>Cytophagia</taxon>
        <taxon>Cytophagales</taxon>
        <taxon>Cyclobacteriaceae</taxon>
        <taxon>Algoriphagus</taxon>
    </lineage>
</organism>
<dbReference type="PANTHER" id="PTHR43201">
    <property type="entry name" value="ACYL-COA SYNTHETASE"/>
    <property type="match status" value="1"/>
</dbReference>
<dbReference type="Pfam" id="PF00501">
    <property type="entry name" value="AMP-binding"/>
    <property type="match status" value="1"/>
</dbReference>
<dbReference type="STRING" id="1120964.GCA_001313265_03800"/>
<keyword evidence="5" id="KW-1185">Reference proteome</keyword>
<dbReference type="PANTHER" id="PTHR43201:SF5">
    <property type="entry name" value="MEDIUM-CHAIN ACYL-COA LIGASE ACSF2, MITOCHONDRIAL"/>
    <property type="match status" value="1"/>
</dbReference>
<gene>
    <name evidence="4" type="ORF">SAMN03080598_02246</name>
</gene>
<dbReference type="RefSeq" id="WP_103924906.1">
    <property type="nucleotide sequence ID" value="NZ_FNVR01000011.1"/>
</dbReference>